<dbReference type="SMART" id="SM00902">
    <property type="entry name" value="Fe_hyd_SSU"/>
    <property type="match status" value="1"/>
</dbReference>
<feature type="domain" description="2Fe-2S ferredoxin-type" evidence="5">
    <location>
        <begin position="1"/>
        <end position="83"/>
    </location>
</feature>
<dbReference type="Pfam" id="PF22117">
    <property type="entry name" value="Fer4_Nqo3"/>
    <property type="match status" value="1"/>
</dbReference>
<dbReference type="Pfam" id="PF02906">
    <property type="entry name" value="Fe_hyd_lg_C"/>
    <property type="match status" value="1"/>
</dbReference>
<keyword evidence="1" id="KW-0004">4Fe-4S</keyword>
<dbReference type="Gene3D" id="3.40.50.1780">
    <property type="match status" value="1"/>
</dbReference>
<dbReference type="SUPFAM" id="SSF54862">
    <property type="entry name" value="4Fe-4S ferredoxins"/>
    <property type="match status" value="1"/>
</dbReference>
<dbReference type="Pfam" id="PF13510">
    <property type="entry name" value="Fer2_4"/>
    <property type="match status" value="1"/>
</dbReference>
<dbReference type="InterPro" id="IPR049830">
    <property type="entry name" value="HndD"/>
</dbReference>
<sequence>MVNVNINGMSVKVPKGATILEAAKLLHINIPTLCYMNMSDGESINCKGTCRVCMVEIEGYKDLKPACSFEVKEGMNIYTNSEKAVEARKTIIKLLLSNHPNDCLNCAKNLSCELQKIASFYGIKGVKIKGEEIRRKLDRSTPIIRDEEKCILCRRCVTACSDVQNVNILTPAERGFNSFISTFNEKLLDNSECTYCGQCVAVCPTGALTERMDYSNLENNLNNKDKYMVVQIAPAVRIALCEEFGVSKEVITAKKIVTALKYLGFKKVFDTNFGADLTVMEEAEELIDRIKANENLPMFTSCCPAWVRLVETNYPEYTSLLSSCKSPQQMFGAIAKAYLPRKIQINRDNLVVVSVMPCTAKKYEAEREEMKDDVDIVITTRELAKLIRQYSIDIIDLDESDFDSPIGEGSGAGMLFGASGGVMEAALRTAYEKLGSKALEEIDFLEVRGLNGIKEATIRIDDREIKVAAVSSLKNAQKIMESVISGEKNYDFIEVMACPGGCINGGGQPYIQSDRIKIEERMKGVHEIDRKTAIRKCHENPEIIEVYNEFLDRPNSRLAHELLHTKYKGN</sequence>
<evidence type="ECO:0000256" key="4">
    <source>
        <dbReference type="ARBA" id="ARBA00023014"/>
    </source>
</evidence>
<dbReference type="InterPro" id="IPR001041">
    <property type="entry name" value="2Fe-2S_ferredoxin-type"/>
</dbReference>
<dbReference type="SUPFAM" id="SSF54292">
    <property type="entry name" value="2Fe-2S ferredoxin-like"/>
    <property type="match status" value="1"/>
</dbReference>
<organism evidence="8 9">
    <name type="scientific">Clostridium cibarium</name>
    <dbReference type="NCBI Taxonomy" id="2762247"/>
    <lineage>
        <taxon>Bacteria</taxon>
        <taxon>Bacillati</taxon>
        <taxon>Bacillota</taxon>
        <taxon>Clostridia</taxon>
        <taxon>Eubacteriales</taxon>
        <taxon>Clostridiaceae</taxon>
        <taxon>Clostridium</taxon>
    </lineage>
</organism>
<evidence type="ECO:0000313" key="8">
    <source>
        <dbReference type="EMBL" id="MBD7913158.1"/>
    </source>
</evidence>
<dbReference type="InterPro" id="IPR013352">
    <property type="entry name" value="Fe_hydrogenase_subset"/>
</dbReference>
<evidence type="ECO:0000259" key="7">
    <source>
        <dbReference type="PROSITE" id="PS51839"/>
    </source>
</evidence>
<evidence type="ECO:0000259" key="6">
    <source>
        <dbReference type="PROSITE" id="PS51379"/>
    </source>
</evidence>
<accession>A0ABR8PYC1</accession>
<dbReference type="Pfam" id="PF10588">
    <property type="entry name" value="NADH-G_4Fe-4S_3"/>
    <property type="match status" value="1"/>
</dbReference>
<dbReference type="InterPro" id="IPR004108">
    <property type="entry name" value="Fe_hydrogenase_lsu_C"/>
</dbReference>
<dbReference type="RefSeq" id="WP_191770054.1">
    <property type="nucleotide sequence ID" value="NZ_JACSRA010000037.1"/>
</dbReference>
<dbReference type="InterPro" id="IPR054351">
    <property type="entry name" value="NADH_UbQ_OxRdtase_ferredoxin"/>
</dbReference>
<feature type="domain" description="4Fe-4S ferredoxin-type" evidence="6">
    <location>
        <begin position="140"/>
        <end position="171"/>
    </location>
</feature>
<dbReference type="EMBL" id="JACSRA010000037">
    <property type="protein sequence ID" value="MBD7913158.1"/>
    <property type="molecule type" value="Genomic_DNA"/>
</dbReference>
<feature type="domain" description="4Fe-4S His(Cys)3-ligated-type" evidence="7">
    <location>
        <begin position="83"/>
        <end position="122"/>
    </location>
</feature>
<dbReference type="InterPro" id="IPR017896">
    <property type="entry name" value="4Fe4S_Fe-S-bd"/>
</dbReference>
<evidence type="ECO:0000256" key="2">
    <source>
        <dbReference type="ARBA" id="ARBA00022723"/>
    </source>
</evidence>
<dbReference type="Proteomes" id="UP000627781">
    <property type="component" value="Unassembled WGS sequence"/>
</dbReference>
<reference evidence="8 9" key="1">
    <citation type="submission" date="2020-08" db="EMBL/GenBank/DDBJ databases">
        <title>A Genomic Blueprint of the Chicken Gut Microbiome.</title>
        <authorList>
            <person name="Gilroy R."/>
            <person name="Ravi A."/>
            <person name="Getino M."/>
            <person name="Pursley I."/>
            <person name="Horton D.L."/>
            <person name="Alikhan N.-F."/>
            <person name="Baker D."/>
            <person name="Gharbi K."/>
            <person name="Hall N."/>
            <person name="Watson M."/>
            <person name="Adriaenssens E.M."/>
            <person name="Foster-Nyarko E."/>
            <person name="Jarju S."/>
            <person name="Secka A."/>
            <person name="Antonio M."/>
            <person name="Oren A."/>
            <person name="Chaudhuri R."/>
            <person name="La Ragione R.M."/>
            <person name="Hildebrand F."/>
            <person name="Pallen M.J."/>
        </authorList>
    </citation>
    <scope>NUCLEOTIDE SEQUENCE [LARGE SCALE GENOMIC DNA]</scope>
    <source>
        <strain evidence="8 9">Sa3CVN1</strain>
    </source>
</reference>
<comment type="caution">
    <text evidence="8">The sequence shown here is derived from an EMBL/GenBank/DDBJ whole genome shotgun (WGS) entry which is preliminary data.</text>
</comment>
<keyword evidence="4" id="KW-0411">Iron-sulfur</keyword>
<keyword evidence="9" id="KW-1185">Reference proteome</keyword>
<dbReference type="SUPFAM" id="SSF53920">
    <property type="entry name" value="Fe-only hydrogenase"/>
    <property type="match status" value="1"/>
</dbReference>
<keyword evidence="2" id="KW-0479">Metal-binding</keyword>
<feature type="domain" description="4Fe-4S ferredoxin-type" evidence="6">
    <location>
        <begin position="184"/>
        <end position="213"/>
    </location>
</feature>
<dbReference type="Pfam" id="PF02256">
    <property type="entry name" value="Fe_hyd_SSU"/>
    <property type="match status" value="1"/>
</dbReference>
<evidence type="ECO:0000256" key="3">
    <source>
        <dbReference type="ARBA" id="ARBA00023004"/>
    </source>
</evidence>
<name>A0ABR8PYC1_9CLOT</name>
<dbReference type="InterPro" id="IPR050340">
    <property type="entry name" value="Cytosolic_Fe-S_CAF"/>
</dbReference>
<dbReference type="PANTHER" id="PTHR11615">
    <property type="entry name" value="NITRATE, FORMATE, IRON DEHYDROGENASE"/>
    <property type="match status" value="1"/>
</dbReference>
<keyword evidence="3" id="KW-0408">Iron</keyword>
<dbReference type="Gene3D" id="3.10.20.740">
    <property type="match status" value="1"/>
</dbReference>
<evidence type="ECO:0000256" key="1">
    <source>
        <dbReference type="ARBA" id="ARBA00022485"/>
    </source>
</evidence>
<dbReference type="PROSITE" id="PS51085">
    <property type="entry name" value="2FE2S_FER_2"/>
    <property type="match status" value="1"/>
</dbReference>
<dbReference type="NCBIfam" id="TIGR02512">
    <property type="entry name" value="FeFe_hydrog_A"/>
    <property type="match status" value="1"/>
</dbReference>
<dbReference type="PROSITE" id="PS00198">
    <property type="entry name" value="4FE4S_FER_1"/>
    <property type="match status" value="1"/>
</dbReference>
<protein>
    <submittedName>
        <fullName evidence="8">Iron hydrogenase small subunit</fullName>
    </submittedName>
</protein>
<dbReference type="Gene3D" id="4.10.260.20">
    <property type="entry name" value="Iron hydrogenase, small subunit"/>
    <property type="match status" value="1"/>
</dbReference>
<dbReference type="InterPro" id="IPR019574">
    <property type="entry name" value="NADH_UbQ_OxRdtase_Gsu_4Fe4S-bd"/>
</dbReference>
<dbReference type="Gene3D" id="3.30.70.20">
    <property type="match status" value="1"/>
</dbReference>
<dbReference type="Gene3D" id="3.40.950.10">
    <property type="entry name" value="Fe-only Hydrogenase (Larger Subunit), Chain L, domain 3"/>
    <property type="match status" value="1"/>
</dbReference>
<dbReference type="CDD" id="cd00207">
    <property type="entry name" value="fer2"/>
    <property type="match status" value="1"/>
</dbReference>
<proteinExistence type="predicted"/>
<dbReference type="PROSITE" id="PS51379">
    <property type="entry name" value="4FE4S_FER_2"/>
    <property type="match status" value="2"/>
</dbReference>
<dbReference type="PROSITE" id="PS51839">
    <property type="entry name" value="4FE4S_HC3"/>
    <property type="match status" value="1"/>
</dbReference>
<dbReference type="InterPro" id="IPR003149">
    <property type="entry name" value="Fe_hydrogenase_ssu"/>
</dbReference>
<evidence type="ECO:0000313" key="9">
    <source>
        <dbReference type="Proteomes" id="UP000627781"/>
    </source>
</evidence>
<gene>
    <name evidence="8" type="ORF">H9661_17545</name>
</gene>
<dbReference type="InterPro" id="IPR036010">
    <property type="entry name" value="2Fe-2S_ferredoxin-like_sf"/>
</dbReference>
<dbReference type="SMART" id="SM00929">
    <property type="entry name" value="NADH-G_4Fe-4S_3"/>
    <property type="match status" value="1"/>
</dbReference>
<dbReference type="NCBIfam" id="NF040763">
    <property type="entry name" value="FeFe_hydrog_A6"/>
    <property type="match status" value="1"/>
</dbReference>
<evidence type="ECO:0000259" key="5">
    <source>
        <dbReference type="PROSITE" id="PS51085"/>
    </source>
</evidence>
<dbReference type="InterPro" id="IPR009016">
    <property type="entry name" value="Fe_hydrogenase"/>
</dbReference>
<dbReference type="InterPro" id="IPR017900">
    <property type="entry name" value="4Fe4S_Fe_S_CS"/>
</dbReference>
<dbReference type="InterPro" id="IPR036991">
    <property type="entry name" value="Fe_hydrogenase_ssu_sf"/>
</dbReference>